<dbReference type="InterPro" id="IPR041498">
    <property type="entry name" value="Big_6"/>
</dbReference>
<proteinExistence type="predicted"/>
<reference evidence="4 5" key="1">
    <citation type="submission" date="2021-11" db="EMBL/GenBank/DDBJ databases">
        <title>Comparative genomics of bee honey and flower isolates.</title>
        <authorList>
            <person name="Bechtner J.D."/>
            <person name="Gallus M.K."/>
            <person name="Ehrmann M."/>
        </authorList>
    </citation>
    <scope>NUCLEOTIDE SEQUENCE [LARGE SCALE GENOMIC DNA]</scope>
    <source>
        <strain evidence="4 5">M161</strain>
    </source>
</reference>
<dbReference type="EMBL" id="JAJIAO010000005">
    <property type="protein sequence ID" value="MCK8624990.1"/>
    <property type="molecule type" value="Genomic_DNA"/>
</dbReference>
<name>A0ABT0I2N0_9LACO</name>
<feature type="region of interest" description="Disordered" evidence="1">
    <location>
        <begin position="117"/>
        <end position="144"/>
    </location>
</feature>
<feature type="chain" id="PRO_5045366244" evidence="2">
    <location>
        <begin position="28"/>
        <end position="247"/>
    </location>
</feature>
<keyword evidence="2" id="KW-0732">Signal</keyword>
<dbReference type="Proteomes" id="UP001522905">
    <property type="component" value="Unassembled WGS sequence"/>
</dbReference>
<comment type="caution">
    <text evidence="4">The sequence shown here is derived from an EMBL/GenBank/DDBJ whole genome shotgun (WGS) entry which is preliminary data.</text>
</comment>
<dbReference type="RefSeq" id="WP_220728817.1">
    <property type="nucleotide sequence ID" value="NZ_BPLM01000023.1"/>
</dbReference>
<evidence type="ECO:0000259" key="3">
    <source>
        <dbReference type="Pfam" id="PF17936"/>
    </source>
</evidence>
<evidence type="ECO:0000256" key="1">
    <source>
        <dbReference type="SAM" id="MobiDB-lite"/>
    </source>
</evidence>
<evidence type="ECO:0000313" key="4">
    <source>
        <dbReference type="EMBL" id="MCK8624990.1"/>
    </source>
</evidence>
<gene>
    <name evidence="4" type="ORF">LNP07_05600</name>
</gene>
<evidence type="ECO:0000313" key="5">
    <source>
        <dbReference type="Proteomes" id="UP001522905"/>
    </source>
</evidence>
<feature type="compositionally biased region" description="Basic and acidic residues" evidence="1">
    <location>
        <begin position="121"/>
        <end position="132"/>
    </location>
</feature>
<feature type="signal peptide" evidence="2">
    <location>
        <begin position="1"/>
        <end position="27"/>
    </location>
</feature>
<evidence type="ECO:0000256" key="2">
    <source>
        <dbReference type="SAM" id="SignalP"/>
    </source>
</evidence>
<feature type="compositionally biased region" description="Low complexity" evidence="1">
    <location>
        <begin position="134"/>
        <end position="144"/>
    </location>
</feature>
<accession>A0ABT0I2N0</accession>
<protein>
    <submittedName>
        <fullName evidence="4">Ig-like domain-containing protein</fullName>
    </submittedName>
</protein>
<feature type="domain" description="Bacterial Ig" evidence="3">
    <location>
        <begin position="39"/>
        <end position="94"/>
    </location>
</feature>
<keyword evidence="5" id="KW-1185">Reference proteome</keyword>
<dbReference type="Pfam" id="PF17936">
    <property type="entry name" value="Big_6"/>
    <property type="match status" value="1"/>
</dbReference>
<organism evidence="4 5">
    <name type="scientific">Apilactobacillus xinyiensis</name>
    <dbReference type="NCBI Taxonomy" id="2841032"/>
    <lineage>
        <taxon>Bacteria</taxon>
        <taxon>Bacillati</taxon>
        <taxon>Bacillota</taxon>
        <taxon>Bacilli</taxon>
        <taxon>Lactobacillales</taxon>
        <taxon>Lactobacillaceae</taxon>
        <taxon>Apilactobacillus</taxon>
    </lineage>
</organism>
<sequence length="247" mass="27796">MKKISNFMLAGLSVLAAFTLFITSSSANEKTFVNISSYNSSTVNGNATKGSKVSVLLNNKKEVGNTYASKNNGNYKITLKGKLSNGSKLYVYAQTKNSLQKPYRIITLQKKTVNVKNTVQKNDKKTNSDKKSKSTSNSEKSSNSLAIKSIDGKWQSSKSKNNTYEVMNFDTKNGFQRDVFENNKLKNSLVKYAAYSYKHLSNNVFEFSYKAKNAKPLYMKFTSTNKFILSNDKNDFTKNVVYFSKTK</sequence>